<evidence type="ECO:0000313" key="2">
    <source>
        <dbReference type="Proteomes" id="UP000011724"/>
    </source>
</evidence>
<accession>M1WMD9</accession>
<dbReference type="HOGENOM" id="CLU_2805487_0_0_7"/>
<organism evidence="1 2">
    <name type="scientific">Pseudodesulfovibrio piezophilus (strain DSM 21447 / JCM 15486 / C1TLV30)</name>
    <name type="common">Desulfovibrio piezophilus</name>
    <dbReference type="NCBI Taxonomy" id="1322246"/>
    <lineage>
        <taxon>Bacteria</taxon>
        <taxon>Pseudomonadati</taxon>
        <taxon>Thermodesulfobacteriota</taxon>
        <taxon>Desulfovibrionia</taxon>
        <taxon>Desulfovibrionales</taxon>
        <taxon>Desulfovibrionaceae</taxon>
    </lineage>
</organism>
<evidence type="ECO:0000313" key="1">
    <source>
        <dbReference type="EMBL" id="CCH49435.1"/>
    </source>
</evidence>
<reference evidence="2" key="2">
    <citation type="journal article" date="2013" name="Stand. Genomic Sci.">
        <title>Complete genome sequence of Desulfocapsa sulfexigens, a marine deltaproteobacterium specialized in disproportionating inorganic sulfur compounds.</title>
        <authorList>
            <person name="Finster K.W."/>
            <person name="Kjeldsen K.U."/>
            <person name="Kube M."/>
            <person name="Reinhardt R."/>
            <person name="Mussmann M."/>
            <person name="Amann R."/>
            <person name="Schreiber L."/>
        </authorList>
    </citation>
    <scope>NUCLEOTIDE SEQUENCE [LARGE SCALE GENOMIC DNA]</scope>
    <source>
        <strain evidence="2">DSM 10523 / SB164P1</strain>
    </source>
</reference>
<dbReference type="AlphaFoldDB" id="M1WMD9"/>
<dbReference type="BioCyc" id="DPIE1322246:BN4_RS11050-MONOMER"/>
<dbReference type="KEGG" id="dpi:BN4_12200"/>
<reference evidence="1 2" key="1">
    <citation type="journal article" date="2013" name="PLoS ONE">
        <title>The first genomic and proteomic characterization of a deep-sea sulfate reducer: insights into the piezophilic lifestyle of Desulfovibrio piezophilus.</title>
        <authorList>
            <person name="Pradel N."/>
            <person name="Ji B."/>
            <person name="Gimenez G."/>
            <person name="Talla E."/>
            <person name="Lenoble P."/>
            <person name="Garel M."/>
            <person name="Tamburini C."/>
            <person name="Fourquet P."/>
            <person name="Lebrun R."/>
            <person name="Bertin P."/>
            <person name="Denis Y."/>
            <person name="Pophillat M."/>
            <person name="Barbe V."/>
            <person name="Ollivier B."/>
            <person name="Dolla A."/>
        </authorList>
    </citation>
    <scope>NUCLEOTIDE SEQUENCE [LARGE SCALE GENOMIC DNA]</scope>
    <source>
        <strain evidence="2">DSM 10523 / SB164P1</strain>
    </source>
</reference>
<keyword evidence="2" id="KW-1185">Reference proteome</keyword>
<sequence>MVLLHLNTAWTQGIRAIPVPLSNKLKITHLDVKSTHGSLIQKQVLKIQIYLLRGMNKIMGLTTSEAG</sequence>
<name>M1WMD9_PSEP2</name>
<dbReference type="RefSeq" id="WP_015415479.1">
    <property type="nucleotide sequence ID" value="NC_020409.1"/>
</dbReference>
<proteinExistence type="predicted"/>
<dbReference type="PATRIC" id="fig|879567.3.peg.2346"/>
<dbReference type="Proteomes" id="UP000011724">
    <property type="component" value="Chromosome"/>
</dbReference>
<gene>
    <name evidence="1" type="ordered locus">BN4_12200</name>
</gene>
<dbReference type="EMBL" id="FO203427">
    <property type="protein sequence ID" value="CCH49435.1"/>
    <property type="molecule type" value="Genomic_DNA"/>
</dbReference>
<protein>
    <submittedName>
        <fullName evidence="1">Uncharacterized protein</fullName>
    </submittedName>
</protein>